<dbReference type="PROSITE" id="PS51257">
    <property type="entry name" value="PROKAR_LIPOPROTEIN"/>
    <property type="match status" value="1"/>
</dbReference>
<protein>
    <recommendedName>
        <fullName evidence="3">Lipoprotein</fullName>
    </recommendedName>
</protein>
<dbReference type="RefSeq" id="WP_252956571.1">
    <property type="nucleotide sequence ID" value="NZ_JAFIRR010000247.1"/>
</dbReference>
<keyword evidence="2" id="KW-1185">Reference proteome</keyword>
<sequence length="141" mass="15310">MFRRLLPALALPTLVGCEQPTRTIVVSQPAGCDTRFNEINNSSGTVEQRYFSHSSQGSWGSDQLGRNGLPPGTRAANTGHYDFRVVWANGQSAELRQVNVCVAGNIYVTDRGLSASWRGQGRRQAFAARGNPAGYLALPRC</sequence>
<dbReference type="EMBL" id="JAFIRR010000247">
    <property type="protein sequence ID" value="MCO6419896.1"/>
    <property type="molecule type" value="Genomic_DNA"/>
</dbReference>
<evidence type="ECO:0000313" key="2">
    <source>
        <dbReference type="Proteomes" id="UP001523392"/>
    </source>
</evidence>
<reference evidence="1 2" key="1">
    <citation type="submission" date="2021-12" db="EMBL/GenBank/DDBJ databases">
        <title>Siccirubricoccus leaddurans sp. nov., a high concentration Zn2+ tolerance bacterium.</title>
        <authorList>
            <person name="Cao Y."/>
        </authorList>
    </citation>
    <scope>NUCLEOTIDE SEQUENCE [LARGE SCALE GENOMIC DNA]</scope>
    <source>
        <strain evidence="1 2">KC 17139</strain>
    </source>
</reference>
<organism evidence="1 2">
    <name type="scientific">Siccirubricoccus soli</name>
    <dbReference type="NCBI Taxonomy" id="2899147"/>
    <lineage>
        <taxon>Bacteria</taxon>
        <taxon>Pseudomonadati</taxon>
        <taxon>Pseudomonadota</taxon>
        <taxon>Alphaproteobacteria</taxon>
        <taxon>Acetobacterales</taxon>
        <taxon>Roseomonadaceae</taxon>
        <taxon>Siccirubricoccus</taxon>
    </lineage>
</organism>
<gene>
    <name evidence="1" type="ORF">JYK14_27595</name>
</gene>
<evidence type="ECO:0008006" key="3">
    <source>
        <dbReference type="Google" id="ProtNLM"/>
    </source>
</evidence>
<comment type="caution">
    <text evidence="1">The sequence shown here is derived from an EMBL/GenBank/DDBJ whole genome shotgun (WGS) entry which is preliminary data.</text>
</comment>
<dbReference type="Proteomes" id="UP001523392">
    <property type="component" value="Unassembled WGS sequence"/>
</dbReference>
<accession>A0ABT1DD86</accession>
<evidence type="ECO:0000313" key="1">
    <source>
        <dbReference type="EMBL" id="MCO6419896.1"/>
    </source>
</evidence>
<proteinExistence type="predicted"/>
<name>A0ABT1DD86_9PROT</name>